<dbReference type="InterPro" id="IPR011129">
    <property type="entry name" value="CSD"/>
</dbReference>
<dbReference type="Gene3D" id="2.40.50.140">
    <property type="entry name" value="Nucleic acid-binding proteins"/>
    <property type="match status" value="1"/>
</dbReference>
<accession>A0ABT4LJT4</accession>
<dbReference type="Pfam" id="PF00313">
    <property type="entry name" value="CSD"/>
    <property type="match status" value="1"/>
</dbReference>
<keyword evidence="9" id="KW-1185">Reference proteome</keyword>
<organism evidence="8 9">
    <name type="scientific">Kiloniella laminariae</name>
    <dbReference type="NCBI Taxonomy" id="454162"/>
    <lineage>
        <taxon>Bacteria</taxon>
        <taxon>Pseudomonadati</taxon>
        <taxon>Pseudomonadota</taxon>
        <taxon>Alphaproteobacteria</taxon>
        <taxon>Rhodospirillales</taxon>
        <taxon>Kiloniellaceae</taxon>
        <taxon>Kiloniella</taxon>
    </lineage>
</organism>
<evidence type="ECO:0000256" key="3">
    <source>
        <dbReference type="ARBA" id="ARBA00023015"/>
    </source>
</evidence>
<comment type="caution">
    <text evidence="8">The sequence shown here is derived from an EMBL/GenBank/DDBJ whole genome shotgun (WGS) entry which is preliminary data.</text>
</comment>
<dbReference type="PANTHER" id="PTHR46565">
    <property type="entry name" value="COLD SHOCK DOMAIN PROTEIN 2"/>
    <property type="match status" value="1"/>
</dbReference>
<protein>
    <submittedName>
        <fullName evidence="8">Cold-shock protein</fullName>
    </submittedName>
</protein>
<keyword evidence="3" id="KW-0805">Transcription regulation</keyword>
<name>A0ABT4LJT4_9PROT</name>
<evidence type="ECO:0000256" key="6">
    <source>
        <dbReference type="ARBA" id="ARBA00023163"/>
    </source>
</evidence>
<evidence type="ECO:0000256" key="5">
    <source>
        <dbReference type="ARBA" id="ARBA00023159"/>
    </source>
</evidence>
<dbReference type="PRINTS" id="PR00050">
    <property type="entry name" value="COLDSHOCK"/>
</dbReference>
<gene>
    <name evidence="8" type="ORF">O4H49_11275</name>
</gene>
<evidence type="ECO:0000256" key="4">
    <source>
        <dbReference type="ARBA" id="ARBA00023125"/>
    </source>
</evidence>
<dbReference type="PROSITE" id="PS51857">
    <property type="entry name" value="CSD_2"/>
    <property type="match status" value="1"/>
</dbReference>
<keyword evidence="6" id="KW-0804">Transcription</keyword>
<sequence>MQKGVVRWFNSQKGYGFITPDTGGEDAFVHFSAIQKSGLPGLVEGQLVEYELVESRKGRYSADNLKLAEGRLLER</sequence>
<dbReference type="InterPro" id="IPR012156">
    <property type="entry name" value="Cold_shock_CspA"/>
</dbReference>
<evidence type="ECO:0000313" key="9">
    <source>
        <dbReference type="Proteomes" id="UP001069802"/>
    </source>
</evidence>
<dbReference type="RefSeq" id="WP_269423521.1">
    <property type="nucleotide sequence ID" value="NZ_JAPWGY010000003.1"/>
</dbReference>
<comment type="subcellular location">
    <subcellularLocation>
        <location evidence="1">Cytoplasm</location>
    </subcellularLocation>
</comment>
<dbReference type="SMART" id="SM00357">
    <property type="entry name" value="CSP"/>
    <property type="match status" value="1"/>
</dbReference>
<feature type="domain" description="CSD" evidence="7">
    <location>
        <begin position="1"/>
        <end position="67"/>
    </location>
</feature>
<dbReference type="PIRSF" id="PIRSF002599">
    <property type="entry name" value="Cold_shock_A"/>
    <property type="match status" value="1"/>
</dbReference>
<dbReference type="SUPFAM" id="SSF50249">
    <property type="entry name" value="Nucleic acid-binding proteins"/>
    <property type="match status" value="1"/>
</dbReference>
<keyword evidence="2" id="KW-0963">Cytoplasm</keyword>
<dbReference type="EMBL" id="JAPWGY010000003">
    <property type="protein sequence ID" value="MCZ4281362.1"/>
    <property type="molecule type" value="Genomic_DNA"/>
</dbReference>
<dbReference type="CDD" id="cd04458">
    <property type="entry name" value="CSP_CDS"/>
    <property type="match status" value="1"/>
</dbReference>
<dbReference type="InterPro" id="IPR002059">
    <property type="entry name" value="CSP_DNA-bd"/>
</dbReference>
<dbReference type="InterPro" id="IPR012340">
    <property type="entry name" value="NA-bd_OB-fold"/>
</dbReference>
<evidence type="ECO:0000313" key="8">
    <source>
        <dbReference type="EMBL" id="MCZ4281362.1"/>
    </source>
</evidence>
<keyword evidence="5" id="KW-0010">Activator</keyword>
<proteinExistence type="predicted"/>
<reference evidence="8" key="1">
    <citation type="submission" date="2022-12" db="EMBL/GenBank/DDBJ databases">
        <title>Bacterial isolates from different developmental stages of Nematostella vectensis.</title>
        <authorList>
            <person name="Fraune S."/>
        </authorList>
    </citation>
    <scope>NUCLEOTIDE SEQUENCE</scope>
    <source>
        <strain evidence="8">G21630-S1</strain>
    </source>
</reference>
<evidence type="ECO:0000256" key="1">
    <source>
        <dbReference type="ARBA" id="ARBA00004496"/>
    </source>
</evidence>
<keyword evidence="4" id="KW-0238">DNA-binding</keyword>
<evidence type="ECO:0000259" key="7">
    <source>
        <dbReference type="PROSITE" id="PS51857"/>
    </source>
</evidence>
<evidence type="ECO:0000256" key="2">
    <source>
        <dbReference type="ARBA" id="ARBA00022490"/>
    </source>
</evidence>
<dbReference type="PANTHER" id="PTHR46565:SF20">
    <property type="entry name" value="COLD SHOCK DOMAIN-CONTAINING PROTEIN 4"/>
    <property type="match status" value="1"/>
</dbReference>
<dbReference type="Proteomes" id="UP001069802">
    <property type="component" value="Unassembled WGS sequence"/>
</dbReference>